<protein>
    <submittedName>
        <fullName evidence="2">Uncharacterized protein</fullName>
    </submittedName>
</protein>
<reference evidence="2" key="1">
    <citation type="submission" date="2020-11" db="EMBL/GenBank/DDBJ databases">
        <authorList>
            <person name="Tran Van P."/>
        </authorList>
    </citation>
    <scope>NUCLEOTIDE SEQUENCE</scope>
</reference>
<organism evidence="2">
    <name type="scientific">Timema douglasi</name>
    <name type="common">Walking stick</name>
    <dbReference type="NCBI Taxonomy" id="61478"/>
    <lineage>
        <taxon>Eukaryota</taxon>
        <taxon>Metazoa</taxon>
        <taxon>Ecdysozoa</taxon>
        <taxon>Arthropoda</taxon>
        <taxon>Hexapoda</taxon>
        <taxon>Insecta</taxon>
        <taxon>Pterygota</taxon>
        <taxon>Neoptera</taxon>
        <taxon>Polyneoptera</taxon>
        <taxon>Phasmatodea</taxon>
        <taxon>Timematodea</taxon>
        <taxon>Timematoidea</taxon>
        <taxon>Timematidae</taxon>
        <taxon>Timema</taxon>
    </lineage>
</organism>
<feature type="compositionally biased region" description="Basic and acidic residues" evidence="1">
    <location>
        <begin position="168"/>
        <end position="182"/>
    </location>
</feature>
<name>A0A7R8VFX6_TIMDO</name>
<accession>A0A7R8VFX6</accession>
<sequence>MANCNSGGGKRLTGGILAGIHTAAAEPKSLHKNSKLSIDRRWDALRRTVAVSLQRSLLALLPPALPRIPHALEIPKDIKVACERGSGAVSSGERTKQPVFFPTLSLSKLEKFLRGNGEHQGNVENGEKPPSVHPTEIRTSISPSSAVELNTTSALANYATEADLLKRRNEFEHRRGDRRHANEPGGKPRKLLPTSPSKDSRFVTTTKKMEASDSPPP</sequence>
<feature type="compositionally biased region" description="Polar residues" evidence="1">
    <location>
        <begin position="194"/>
        <end position="206"/>
    </location>
</feature>
<gene>
    <name evidence="2" type="ORF">TDIB3V08_LOCUS2981</name>
</gene>
<dbReference type="AlphaFoldDB" id="A0A7R8VFX6"/>
<evidence type="ECO:0000313" key="2">
    <source>
        <dbReference type="EMBL" id="CAD7196641.1"/>
    </source>
</evidence>
<feature type="region of interest" description="Disordered" evidence="1">
    <location>
        <begin position="116"/>
        <end position="144"/>
    </location>
</feature>
<dbReference type="EMBL" id="OA565265">
    <property type="protein sequence ID" value="CAD7196641.1"/>
    <property type="molecule type" value="Genomic_DNA"/>
</dbReference>
<proteinExistence type="predicted"/>
<feature type="region of interest" description="Disordered" evidence="1">
    <location>
        <begin position="168"/>
        <end position="217"/>
    </location>
</feature>
<evidence type="ECO:0000256" key="1">
    <source>
        <dbReference type="SAM" id="MobiDB-lite"/>
    </source>
</evidence>